<comment type="pathway">
    <text evidence="3">Protein modification; protein ubiquitination.</text>
</comment>
<comment type="similarity">
    <text evidence="14">Belongs to the RING-type zinc finger family. ATL subfamily.</text>
</comment>
<evidence type="ECO:0000256" key="9">
    <source>
        <dbReference type="ARBA" id="ARBA00022771"/>
    </source>
</evidence>
<evidence type="ECO:0000256" key="14">
    <source>
        <dbReference type="ARBA" id="ARBA00024209"/>
    </source>
</evidence>
<keyword evidence="9" id="KW-0863">Zinc-finger</keyword>
<evidence type="ECO:0000256" key="10">
    <source>
        <dbReference type="ARBA" id="ARBA00022786"/>
    </source>
</evidence>
<evidence type="ECO:0000256" key="6">
    <source>
        <dbReference type="ARBA" id="ARBA00022692"/>
    </source>
</evidence>
<dbReference type="Pfam" id="PF13947">
    <property type="entry name" value="GUB_WAK_bind"/>
    <property type="match status" value="1"/>
</dbReference>
<name>A0AAD8HXZ8_9APIA</name>
<accession>A0AAD8HXZ8</accession>
<evidence type="ECO:0000256" key="13">
    <source>
        <dbReference type="ARBA" id="ARBA00023136"/>
    </source>
</evidence>
<evidence type="ECO:0000256" key="4">
    <source>
        <dbReference type="ARBA" id="ARBA00012483"/>
    </source>
</evidence>
<sequence>MLLLAIRGVVAAQSEDSGEECWNRRCSHHGPDIRFPFWLKDKQPAHCGYPGFGVSCERGKTLLQFQYLANTSLQGTQLLLLKNISIQSINYSSQEIAFVSRHQLTNSLKLVSLSTSSPSSPPHFGKLRPFIYPEQKEAGQYIFTNGTSVSCSSGIKDNYIFYGLVPGVLTSISGQTFPVYFLEDVRRPNTRPSITSCTKIFDSSLPYELLEAHNRFIINWSTPNCGKCEAKGEYCKLRKNSTNSKIETADLSTICFSRDRLREDSVEPIAGTIAEVISESE</sequence>
<keyword evidence="13" id="KW-0472">Membrane</keyword>
<reference evidence="16" key="2">
    <citation type="submission" date="2023-05" db="EMBL/GenBank/DDBJ databases">
        <authorList>
            <person name="Schelkunov M.I."/>
        </authorList>
    </citation>
    <scope>NUCLEOTIDE SEQUENCE</scope>
    <source>
        <strain evidence="16">Hsosn_3</strain>
        <tissue evidence="16">Leaf</tissue>
    </source>
</reference>
<dbReference type="GO" id="GO:0061630">
    <property type="term" value="F:ubiquitin protein ligase activity"/>
    <property type="evidence" value="ECO:0007669"/>
    <property type="project" value="UniProtKB-EC"/>
</dbReference>
<keyword evidence="17" id="KW-1185">Reference proteome</keyword>
<evidence type="ECO:0000256" key="2">
    <source>
        <dbReference type="ARBA" id="ARBA00004167"/>
    </source>
</evidence>
<evidence type="ECO:0000256" key="12">
    <source>
        <dbReference type="ARBA" id="ARBA00022989"/>
    </source>
</evidence>
<keyword evidence="5" id="KW-0808">Transferase</keyword>
<evidence type="ECO:0000259" key="15">
    <source>
        <dbReference type="Pfam" id="PF13947"/>
    </source>
</evidence>
<dbReference type="InterPro" id="IPR025287">
    <property type="entry name" value="WAK_GUB"/>
</dbReference>
<dbReference type="PANTHER" id="PTHR46279">
    <property type="entry name" value="RING/U-BOX SUPERFAMILY PROTEIN"/>
    <property type="match status" value="1"/>
</dbReference>
<keyword evidence="12" id="KW-1133">Transmembrane helix</keyword>
<dbReference type="GO" id="GO:0008270">
    <property type="term" value="F:zinc ion binding"/>
    <property type="evidence" value="ECO:0007669"/>
    <property type="project" value="UniProtKB-KW"/>
</dbReference>
<keyword evidence="8" id="KW-0732">Signal</keyword>
<gene>
    <name evidence="16" type="ORF">POM88_031559</name>
</gene>
<keyword evidence="10" id="KW-0833">Ubl conjugation pathway</keyword>
<evidence type="ECO:0000256" key="7">
    <source>
        <dbReference type="ARBA" id="ARBA00022723"/>
    </source>
</evidence>
<dbReference type="Proteomes" id="UP001237642">
    <property type="component" value="Unassembled WGS sequence"/>
</dbReference>
<keyword evidence="11" id="KW-0862">Zinc</keyword>
<dbReference type="GO" id="GO:0016020">
    <property type="term" value="C:membrane"/>
    <property type="evidence" value="ECO:0007669"/>
    <property type="project" value="UniProtKB-SubCell"/>
</dbReference>
<dbReference type="PANTHER" id="PTHR46279:SF9">
    <property type="entry name" value="OS01G0116300 PROTEIN"/>
    <property type="match status" value="1"/>
</dbReference>
<dbReference type="EMBL" id="JAUIZM010000007">
    <property type="protein sequence ID" value="KAK1375366.1"/>
    <property type="molecule type" value="Genomic_DNA"/>
</dbReference>
<evidence type="ECO:0000313" key="16">
    <source>
        <dbReference type="EMBL" id="KAK1375366.1"/>
    </source>
</evidence>
<dbReference type="InterPro" id="IPR046948">
    <property type="entry name" value="ATL20-22-like"/>
</dbReference>
<keyword evidence="6" id="KW-0812">Transmembrane</keyword>
<keyword evidence="7" id="KW-0479">Metal-binding</keyword>
<evidence type="ECO:0000313" key="17">
    <source>
        <dbReference type="Proteomes" id="UP001237642"/>
    </source>
</evidence>
<comment type="caution">
    <text evidence="16">The sequence shown here is derived from an EMBL/GenBank/DDBJ whole genome shotgun (WGS) entry which is preliminary data.</text>
</comment>
<dbReference type="GO" id="GO:0030247">
    <property type="term" value="F:polysaccharide binding"/>
    <property type="evidence" value="ECO:0007669"/>
    <property type="project" value="InterPro"/>
</dbReference>
<evidence type="ECO:0000256" key="1">
    <source>
        <dbReference type="ARBA" id="ARBA00000900"/>
    </source>
</evidence>
<feature type="domain" description="Wall-associated receptor kinase galacturonan-binding" evidence="15">
    <location>
        <begin position="21"/>
        <end position="97"/>
    </location>
</feature>
<evidence type="ECO:0000256" key="8">
    <source>
        <dbReference type="ARBA" id="ARBA00022729"/>
    </source>
</evidence>
<proteinExistence type="inferred from homology"/>
<reference evidence="16" key="1">
    <citation type="submission" date="2023-02" db="EMBL/GenBank/DDBJ databases">
        <title>Genome of toxic invasive species Heracleum sosnowskyi carries increased number of genes despite the absence of recent whole-genome duplications.</title>
        <authorList>
            <person name="Schelkunov M."/>
            <person name="Shtratnikova V."/>
            <person name="Makarenko M."/>
            <person name="Klepikova A."/>
            <person name="Omelchenko D."/>
            <person name="Novikova G."/>
            <person name="Obukhova E."/>
            <person name="Bogdanov V."/>
            <person name="Penin A."/>
            <person name="Logacheva M."/>
        </authorList>
    </citation>
    <scope>NUCLEOTIDE SEQUENCE</scope>
    <source>
        <strain evidence="16">Hsosn_3</strain>
        <tissue evidence="16">Leaf</tissue>
    </source>
</reference>
<dbReference type="EC" id="2.3.2.27" evidence="4"/>
<protein>
    <recommendedName>
        <fullName evidence="4">RING-type E3 ubiquitin transferase</fullName>
        <ecNumber evidence="4">2.3.2.27</ecNumber>
    </recommendedName>
</protein>
<dbReference type="AlphaFoldDB" id="A0AAD8HXZ8"/>
<evidence type="ECO:0000256" key="3">
    <source>
        <dbReference type="ARBA" id="ARBA00004906"/>
    </source>
</evidence>
<comment type="catalytic activity">
    <reaction evidence="1">
        <text>S-ubiquitinyl-[E2 ubiquitin-conjugating enzyme]-L-cysteine + [acceptor protein]-L-lysine = [E2 ubiquitin-conjugating enzyme]-L-cysteine + N(6)-ubiquitinyl-[acceptor protein]-L-lysine.</text>
        <dbReference type="EC" id="2.3.2.27"/>
    </reaction>
</comment>
<comment type="subcellular location">
    <subcellularLocation>
        <location evidence="2">Membrane</location>
        <topology evidence="2">Single-pass membrane protein</topology>
    </subcellularLocation>
</comment>
<evidence type="ECO:0000256" key="11">
    <source>
        <dbReference type="ARBA" id="ARBA00022833"/>
    </source>
</evidence>
<evidence type="ECO:0000256" key="5">
    <source>
        <dbReference type="ARBA" id="ARBA00022679"/>
    </source>
</evidence>
<organism evidence="16 17">
    <name type="scientific">Heracleum sosnowskyi</name>
    <dbReference type="NCBI Taxonomy" id="360622"/>
    <lineage>
        <taxon>Eukaryota</taxon>
        <taxon>Viridiplantae</taxon>
        <taxon>Streptophyta</taxon>
        <taxon>Embryophyta</taxon>
        <taxon>Tracheophyta</taxon>
        <taxon>Spermatophyta</taxon>
        <taxon>Magnoliopsida</taxon>
        <taxon>eudicotyledons</taxon>
        <taxon>Gunneridae</taxon>
        <taxon>Pentapetalae</taxon>
        <taxon>asterids</taxon>
        <taxon>campanulids</taxon>
        <taxon>Apiales</taxon>
        <taxon>Apiaceae</taxon>
        <taxon>Apioideae</taxon>
        <taxon>apioid superclade</taxon>
        <taxon>Tordylieae</taxon>
        <taxon>Tordyliinae</taxon>
        <taxon>Heracleum</taxon>
    </lineage>
</organism>